<reference evidence="12" key="1">
    <citation type="journal article" date="2021" name="PeerJ">
        <title>Extensive microbial diversity within the chicken gut microbiome revealed by metagenomics and culture.</title>
        <authorList>
            <person name="Gilroy R."/>
            <person name="Ravi A."/>
            <person name="Getino M."/>
            <person name="Pursley I."/>
            <person name="Horton D.L."/>
            <person name="Alikhan N.F."/>
            <person name="Baker D."/>
            <person name="Gharbi K."/>
            <person name="Hall N."/>
            <person name="Watson M."/>
            <person name="Adriaenssens E.M."/>
            <person name="Foster-Nyarko E."/>
            <person name="Jarju S."/>
            <person name="Secka A."/>
            <person name="Antonio M."/>
            <person name="Oren A."/>
            <person name="Chaudhuri R.R."/>
            <person name="La Ragione R."/>
            <person name="Hildebrand F."/>
            <person name="Pallen M.J."/>
        </authorList>
    </citation>
    <scope>NUCLEOTIDE SEQUENCE</scope>
    <source>
        <strain evidence="12">CHK179-28034</strain>
    </source>
</reference>
<dbReference type="AlphaFoldDB" id="A0A9D2EMP7"/>
<evidence type="ECO:0000256" key="1">
    <source>
        <dbReference type="ARBA" id="ARBA00004651"/>
    </source>
</evidence>
<dbReference type="InterPro" id="IPR003593">
    <property type="entry name" value="AAA+_ATPase"/>
</dbReference>
<keyword evidence="4 9" id="KW-0812">Transmembrane</keyword>
<dbReference type="GO" id="GO:0015421">
    <property type="term" value="F:ABC-type oligopeptide transporter activity"/>
    <property type="evidence" value="ECO:0007669"/>
    <property type="project" value="TreeGrafter"/>
</dbReference>
<dbReference type="PROSITE" id="PS00211">
    <property type="entry name" value="ABC_TRANSPORTER_1"/>
    <property type="match status" value="1"/>
</dbReference>
<dbReference type="GO" id="GO:0016887">
    <property type="term" value="F:ATP hydrolysis activity"/>
    <property type="evidence" value="ECO:0007669"/>
    <property type="project" value="InterPro"/>
</dbReference>
<organism evidence="12 13">
    <name type="scientific">Candidatus Anaerobutyricum stercoris</name>
    <dbReference type="NCBI Taxonomy" id="2838457"/>
    <lineage>
        <taxon>Bacteria</taxon>
        <taxon>Bacillati</taxon>
        <taxon>Bacillota</taxon>
        <taxon>Clostridia</taxon>
        <taxon>Lachnospirales</taxon>
        <taxon>Lachnospiraceae</taxon>
        <taxon>Anaerobutyricum</taxon>
    </lineage>
</organism>
<feature type="transmembrane region" description="Helical" evidence="9">
    <location>
        <begin position="154"/>
        <end position="174"/>
    </location>
</feature>
<comment type="caution">
    <text evidence="12">The sequence shown here is derived from an EMBL/GenBank/DDBJ whole genome shotgun (WGS) entry which is preliminary data.</text>
</comment>
<feature type="transmembrane region" description="Helical" evidence="9">
    <location>
        <begin position="21"/>
        <end position="41"/>
    </location>
</feature>
<sequence length="577" mass="64011">MNRKLLRSVREYKRETILTPVFVALEVFMEVLIPLLMANIIDVGIANGDIGYIIRLGVVLVLLAMVALFFGAKAGQLGAIASAGYAKNLRHDIFYKIQDFSFGNIDHFSTPSLVTRLTTDITNVQMAYMFTIRLLARAPIMIVLSWVMTLTINVPIALLLLAMIPILGGVLIFIAKKAHPHFIQVFDEYDVLNNTVQENVNAARVVKAYVREDHENEKFGKISTIVFKLFTKAEKIVAWNSSVMQFTIYGVVLFMVLVGGESIIRGTMQTGELTSIIVYALQILMSLMMVTFVFVMIMIAEASTDRIQEVLDEVPEMIDDENALTEVASGDIDFEHVDFSYSGEGGNLSLKDVNLHIKSGQIIGVIGGTGSAKSTLVQLIPRLYDVTGGCVKVGGVDVRKYNLKALRDQVSMVLQKNVLFTGTIYENIRWGDENASDEEVQRVCKLAQADSFIQEFPNKYETMIVEGGNNVSGGQKQRLCIARALLKKPKILILDDSTSAVDTKTDAMIRQAFREEIPDTTKIIIAQRVSSVEDADMIIVMDNGEINGIGTSEELLRTNEIYREVYESQVKGGADNE</sequence>
<dbReference type="PROSITE" id="PS50893">
    <property type="entry name" value="ABC_TRANSPORTER_2"/>
    <property type="match status" value="1"/>
</dbReference>
<evidence type="ECO:0000256" key="3">
    <source>
        <dbReference type="ARBA" id="ARBA00022475"/>
    </source>
</evidence>
<dbReference type="PANTHER" id="PTHR43394:SF1">
    <property type="entry name" value="ATP-BINDING CASSETTE SUB-FAMILY B MEMBER 10, MITOCHONDRIAL"/>
    <property type="match status" value="1"/>
</dbReference>
<dbReference type="SMART" id="SM00382">
    <property type="entry name" value="AAA"/>
    <property type="match status" value="1"/>
</dbReference>
<reference evidence="12" key="2">
    <citation type="submission" date="2021-04" db="EMBL/GenBank/DDBJ databases">
        <authorList>
            <person name="Gilroy R."/>
        </authorList>
    </citation>
    <scope>NUCLEOTIDE SEQUENCE</scope>
    <source>
        <strain evidence="12">CHK179-28034</strain>
    </source>
</reference>
<feature type="domain" description="ABC transmembrane type-1" evidence="11">
    <location>
        <begin position="17"/>
        <end position="298"/>
    </location>
</feature>
<dbReference type="Proteomes" id="UP000824049">
    <property type="component" value="Unassembled WGS sequence"/>
</dbReference>
<dbReference type="Pfam" id="PF00005">
    <property type="entry name" value="ABC_tran"/>
    <property type="match status" value="1"/>
</dbReference>
<dbReference type="SUPFAM" id="SSF52540">
    <property type="entry name" value="P-loop containing nucleoside triphosphate hydrolases"/>
    <property type="match status" value="1"/>
</dbReference>
<dbReference type="EMBL" id="DXBR01000090">
    <property type="protein sequence ID" value="HIZ40240.1"/>
    <property type="molecule type" value="Genomic_DNA"/>
</dbReference>
<keyword evidence="3" id="KW-1003">Cell membrane</keyword>
<dbReference type="Pfam" id="PF00664">
    <property type="entry name" value="ABC_membrane"/>
    <property type="match status" value="1"/>
</dbReference>
<keyword evidence="2" id="KW-0813">Transport</keyword>
<evidence type="ECO:0000256" key="8">
    <source>
        <dbReference type="ARBA" id="ARBA00023136"/>
    </source>
</evidence>
<evidence type="ECO:0000256" key="9">
    <source>
        <dbReference type="SAM" id="Phobius"/>
    </source>
</evidence>
<keyword evidence="6 12" id="KW-0067">ATP-binding</keyword>
<dbReference type="PANTHER" id="PTHR43394">
    <property type="entry name" value="ATP-DEPENDENT PERMEASE MDL1, MITOCHONDRIAL"/>
    <property type="match status" value="1"/>
</dbReference>
<dbReference type="InterPro" id="IPR036640">
    <property type="entry name" value="ABC1_TM_sf"/>
</dbReference>
<dbReference type="InterPro" id="IPR027417">
    <property type="entry name" value="P-loop_NTPase"/>
</dbReference>
<dbReference type="CDD" id="cd18548">
    <property type="entry name" value="ABC_6TM_Tm287_like"/>
    <property type="match status" value="1"/>
</dbReference>
<evidence type="ECO:0000256" key="5">
    <source>
        <dbReference type="ARBA" id="ARBA00022741"/>
    </source>
</evidence>
<accession>A0A9D2EMP7</accession>
<proteinExistence type="predicted"/>
<evidence type="ECO:0000259" key="11">
    <source>
        <dbReference type="PROSITE" id="PS50929"/>
    </source>
</evidence>
<dbReference type="PROSITE" id="PS50929">
    <property type="entry name" value="ABC_TM1F"/>
    <property type="match status" value="1"/>
</dbReference>
<dbReference type="Gene3D" id="3.40.50.300">
    <property type="entry name" value="P-loop containing nucleotide triphosphate hydrolases"/>
    <property type="match status" value="1"/>
</dbReference>
<evidence type="ECO:0000256" key="7">
    <source>
        <dbReference type="ARBA" id="ARBA00022989"/>
    </source>
</evidence>
<dbReference type="FunFam" id="3.40.50.300:FF:000221">
    <property type="entry name" value="Multidrug ABC transporter ATP-binding protein"/>
    <property type="match status" value="1"/>
</dbReference>
<feature type="transmembrane region" description="Helical" evidence="9">
    <location>
        <begin position="53"/>
        <end position="72"/>
    </location>
</feature>
<keyword evidence="7 9" id="KW-1133">Transmembrane helix</keyword>
<keyword evidence="5" id="KW-0547">Nucleotide-binding</keyword>
<evidence type="ECO:0000313" key="12">
    <source>
        <dbReference type="EMBL" id="HIZ40240.1"/>
    </source>
</evidence>
<protein>
    <submittedName>
        <fullName evidence="12">ABC transporter ATP-binding protein/permease</fullName>
    </submittedName>
</protein>
<dbReference type="InterPro" id="IPR017871">
    <property type="entry name" value="ABC_transporter-like_CS"/>
</dbReference>
<dbReference type="InterPro" id="IPR003439">
    <property type="entry name" value="ABC_transporter-like_ATP-bd"/>
</dbReference>
<feature type="domain" description="ABC transporter" evidence="10">
    <location>
        <begin position="332"/>
        <end position="568"/>
    </location>
</feature>
<dbReference type="GO" id="GO:0005524">
    <property type="term" value="F:ATP binding"/>
    <property type="evidence" value="ECO:0007669"/>
    <property type="project" value="UniProtKB-KW"/>
</dbReference>
<feature type="transmembrane region" description="Helical" evidence="9">
    <location>
        <begin position="126"/>
        <end position="148"/>
    </location>
</feature>
<evidence type="ECO:0000256" key="4">
    <source>
        <dbReference type="ARBA" id="ARBA00022692"/>
    </source>
</evidence>
<evidence type="ECO:0000256" key="2">
    <source>
        <dbReference type="ARBA" id="ARBA00022448"/>
    </source>
</evidence>
<evidence type="ECO:0000259" key="10">
    <source>
        <dbReference type="PROSITE" id="PS50893"/>
    </source>
</evidence>
<dbReference type="Gene3D" id="1.20.1560.10">
    <property type="entry name" value="ABC transporter type 1, transmembrane domain"/>
    <property type="match status" value="1"/>
</dbReference>
<feature type="transmembrane region" description="Helical" evidence="9">
    <location>
        <begin position="276"/>
        <end position="299"/>
    </location>
</feature>
<evidence type="ECO:0000256" key="6">
    <source>
        <dbReference type="ARBA" id="ARBA00022840"/>
    </source>
</evidence>
<gene>
    <name evidence="12" type="ORF">H9968_10065</name>
</gene>
<name>A0A9D2EMP7_9FIRM</name>
<feature type="transmembrane region" description="Helical" evidence="9">
    <location>
        <begin position="246"/>
        <end position="264"/>
    </location>
</feature>
<dbReference type="InterPro" id="IPR011527">
    <property type="entry name" value="ABC1_TM_dom"/>
</dbReference>
<dbReference type="InterPro" id="IPR039421">
    <property type="entry name" value="Type_1_exporter"/>
</dbReference>
<comment type="subcellular location">
    <subcellularLocation>
        <location evidence="1">Cell membrane</location>
        <topology evidence="1">Multi-pass membrane protein</topology>
    </subcellularLocation>
</comment>
<dbReference type="GO" id="GO:0005886">
    <property type="term" value="C:plasma membrane"/>
    <property type="evidence" value="ECO:0007669"/>
    <property type="project" value="UniProtKB-SubCell"/>
</dbReference>
<dbReference type="SUPFAM" id="SSF90123">
    <property type="entry name" value="ABC transporter transmembrane region"/>
    <property type="match status" value="1"/>
</dbReference>
<keyword evidence="8 9" id="KW-0472">Membrane</keyword>
<evidence type="ECO:0000313" key="13">
    <source>
        <dbReference type="Proteomes" id="UP000824049"/>
    </source>
</evidence>